<evidence type="ECO:0000313" key="2">
    <source>
        <dbReference type="Proteomes" id="UP000789595"/>
    </source>
</evidence>
<dbReference type="AlphaFoldDB" id="A0A8J2SZI9"/>
<proteinExistence type="predicted"/>
<keyword evidence="2" id="KW-1185">Reference proteome</keyword>
<evidence type="ECO:0000313" key="1">
    <source>
        <dbReference type="EMBL" id="CAH0376574.1"/>
    </source>
</evidence>
<accession>A0A8J2SZI9</accession>
<organism evidence="1 2">
    <name type="scientific">Pelagomonas calceolata</name>
    <dbReference type="NCBI Taxonomy" id="35677"/>
    <lineage>
        <taxon>Eukaryota</taxon>
        <taxon>Sar</taxon>
        <taxon>Stramenopiles</taxon>
        <taxon>Ochrophyta</taxon>
        <taxon>Pelagophyceae</taxon>
        <taxon>Pelagomonadales</taxon>
        <taxon>Pelagomonadaceae</taxon>
        <taxon>Pelagomonas</taxon>
    </lineage>
</organism>
<dbReference type="EMBL" id="CAKKNE010000005">
    <property type="protein sequence ID" value="CAH0376574.1"/>
    <property type="molecule type" value="Genomic_DNA"/>
</dbReference>
<dbReference type="OrthoDB" id="204461at2759"/>
<dbReference type="Proteomes" id="UP000789595">
    <property type="component" value="Unassembled WGS sequence"/>
</dbReference>
<reference evidence="1" key="1">
    <citation type="submission" date="2021-11" db="EMBL/GenBank/DDBJ databases">
        <authorList>
            <consortium name="Genoscope - CEA"/>
            <person name="William W."/>
        </authorList>
    </citation>
    <scope>NUCLEOTIDE SEQUENCE</scope>
</reference>
<comment type="caution">
    <text evidence="1">The sequence shown here is derived from an EMBL/GenBank/DDBJ whole genome shotgun (WGS) entry which is preliminary data.</text>
</comment>
<sequence>MANPEPERLTEVDIPKLPLYLAFGVIFGVAPMLPNRYNRDLVYLVSTIYKRVGPLGLLGIPFCTLAMEKTAYDTYTAYHGRSIYADAAKKNEPPPQFPSGGAQLPSFSLIETRKLVADPVVFRLPWVQTAVSALRRRETNQ</sequence>
<name>A0A8J2SZI9_9STRA</name>
<gene>
    <name evidence="1" type="ORF">PECAL_5P11720</name>
</gene>
<protein>
    <submittedName>
        <fullName evidence="1">Uncharacterized protein</fullName>
    </submittedName>
</protein>